<feature type="domain" description="Protein kinase" evidence="2">
    <location>
        <begin position="519"/>
        <end position="788"/>
    </location>
</feature>
<dbReference type="GO" id="GO:0005524">
    <property type="term" value="F:ATP binding"/>
    <property type="evidence" value="ECO:0007669"/>
    <property type="project" value="UniProtKB-UniRule"/>
</dbReference>
<evidence type="ECO:0000313" key="4">
    <source>
        <dbReference type="Proteomes" id="UP000199181"/>
    </source>
</evidence>
<dbReference type="Pfam" id="PF00069">
    <property type="entry name" value="Pkinase"/>
    <property type="match status" value="1"/>
</dbReference>
<accession>A0A1I0A284</accession>
<organism evidence="3 4">
    <name type="scientific">Stigmatella erecta</name>
    <dbReference type="NCBI Taxonomy" id="83460"/>
    <lineage>
        <taxon>Bacteria</taxon>
        <taxon>Pseudomonadati</taxon>
        <taxon>Myxococcota</taxon>
        <taxon>Myxococcia</taxon>
        <taxon>Myxococcales</taxon>
        <taxon>Cystobacterineae</taxon>
        <taxon>Archangiaceae</taxon>
        <taxon>Stigmatella</taxon>
    </lineage>
</organism>
<dbReference type="InterPro" id="IPR011009">
    <property type="entry name" value="Kinase-like_dom_sf"/>
</dbReference>
<evidence type="ECO:0000259" key="2">
    <source>
        <dbReference type="PROSITE" id="PS50011"/>
    </source>
</evidence>
<feature type="binding site" evidence="1">
    <location>
        <position position="548"/>
    </location>
    <ligand>
        <name>ATP</name>
        <dbReference type="ChEBI" id="CHEBI:30616"/>
    </ligand>
</feature>
<dbReference type="GO" id="GO:0004674">
    <property type="term" value="F:protein serine/threonine kinase activity"/>
    <property type="evidence" value="ECO:0007669"/>
    <property type="project" value="UniProtKB-KW"/>
</dbReference>
<dbReference type="Proteomes" id="UP000199181">
    <property type="component" value="Unassembled WGS sequence"/>
</dbReference>
<keyword evidence="3" id="KW-0808">Transferase</keyword>
<name>A0A1I0A284_9BACT</name>
<dbReference type="PROSITE" id="PS50011">
    <property type="entry name" value="PROTEIN_KINASE_DOM"/>
    <property type="match status" value="1"/>
</dbReference>
<dbReference type="SMART" id="SM00220">
    <property type="entry name" value="S_TKc"/>
    <property type="match status" value="1"/>
</dbReference>
<keyword evidence="1" id="KW-0547">Nucleotide-binding</keyword>
<reference evidence="4" key="1">
    <citation type="submission" date="2016-10" db="EMBL/GenBank/DDBJ databases">
        <authorList>
            <person name="Varghese N."/>
            <person name="Submissions S."/>
        </authorList>
    </citation>
    <scope>NUCLEOTIDE SEQUENCE [LARGE SCALE GENOMIC DNA]</scope>
    <source>
        <strain evidence="4">DSM 16858</strain>
    </source>
</reference>
<keyword evidence="3" id="KW-0723">Serine/threonine-protein kinase</keyword>
<keyword evidence="4" id="KW-1185">Reference proteome</keyword>
<dbReference type="SUPFAM" id="SSF56112">
    <property type="entry name" value="Protein kinase-like (PK-like)"/>
    <property type="match status" value="1"/>
</dbReference>
<dbReference type="InterPro" id="IPR027417">
    <property type="entry name" value="P-loop_NTPase"/>
</dbReference>
<dbReference type="Pfam" id="PF01637">
    <property type="entry name" value="ATPase_2"/>
    <property type="match status" value="1"/>
</dbReference>
<keyword evidence="3" id="KW-0418">Kinase</keyword>
<evidence type="ECO:0000256" key="1">
    <source>
        <dbReference type="PROSITE-ProRule" id="PRU10141"/>
    </source>
</evidence>
<dbReference type="PANTHER" id="PTHR44167:SF24">
    <property type="entry name" value="SERINE_THREONINE-PROTEIN KINASE CHK2"/>
    <property type="match status" value="1"/>
</dbReference>
<dbReference type="InterPro" id="IPR000719">
    <property type="entry name" value="Prot_kinase_dom"/>
</dbReference>
<protein>
    <submittedName>
        <fullName evidence="3">Serine/threonine protein kinase</fullName>
    </submittedName>
</protein>
<keyword evidence="1" id="KW-0067">ATP-binding</keyword>
<dbReference type="Gene3D" id="1.10.510.10">
    <property type="entry name" value="Transferase(Phosphotransferase) domain 1"/>
    <property type="match status" value="1"/>
</dbReference>
<dbReference type="Gene3D" id="3.40.50.300">
    <property type="entry name" value="P-loop containing nucleotide triphosphate hydrolases"/>
    <property type="match status" value="1"/>
</dbReference>
<gene>
    <name evidence="3" type="ORF">SAMN05443639_101524</name>
</gene>
<evidence type="ECO:0000313" key="3">
    <source>
        <dbReference type="EMBL" id="SES88247.1"/>
    </source>
</evidence>
<dbReference type="RefSeq" id="WP_093515903.1">
    <property type="nucleotide sequence ID" value="NZ_FOIJ01000001.1"/>
</dbReference>
<dbReference type="InterPro" id="IPR017441">
    <property type="entry name" value="Protein_kinase_ATP_BS"/>
</dbReference>
<sequence>MDLLIRKKLREQFTNSDAHGPYLLSFLDGNNLELNRIEILREGPDFFAHLELTPALRLMFGLRGDELLLLVLHHSRQEQWFLSTIRTQLKEQDRLSKSAVLIFSPDERITDLCRAAFSDNQAGYKTAHVALTFKEIRVAQDRDQQNSSLYAAFKKQAFTIDHFDTRGPVPDDLFGRNALIAQIESDIRVASEGVAILGIRRVGKTSVLKRVLTQLQDDPDDWWLVGYYDAQADTVEANLQTVTSRLQASLRQAALQRASPVPSVPKNLSAQEQLRAVIEHLITQGSFKIALAIDEIEWLVPSSNTDKLRANEALVLFGLLRSLKQQYGNRLALVLCGINETFCEMPQINGYPNPNLDWYRTHYVNLLSQEDATEMLSTLGHRMGIDFSSNFLDEVWSFFGGHAYLARQFCSETSKKLTQRPIVLTKNHFDATYADFMVRASIVFQDILKHLALFYPNEYNLLRKIAIGEQTLKQPGVITRHLEAYGLVSEQAGQLTIPLIALTEFASKHSAEDVQRERFKLIAPLGGGATSTVWRAWDNDSKSDCALKIFQGGVPEKLVHDELSALRDIGSKYVPKPIGIVRFENQVALAMEFVGGSSLESILKEGTKLLGNDLLSLSYHLFESLASIHPEVDRIQLLIERGEMSPLGAVEFFDLRQRGHLHRDLKPANIVVLSRDSWEIRLIDLGLTTSADRAGLSRVGTPDYSPPDLGVSRWDASFDLYALGRILSRCVFGRLLSSEEDLINACAELSSAYRDAVRAFFTKALAPSSANRYPSVKSMKAAWDNAVLAFI</sequence>
<dbReference type="PROSITE" id="PS00107">
    <property type="entry name" value="PROTEIN_KINASE_ATP"/>
    <property type="match status" value="1"/>
</dbReference>
<dbReference type="EMBL" id="FOIJ01000001">
    <property type="protein sequence ID" value="SES88247.1"/>
    <property type="molecule type" value="Genomic_DNA"/>
</dbReference>
<dbReference type="AlphaFoldDB" id="A0A1I0A284"/>
<dbReference type="SUPFAM" id="SSF52540">
    <property type="entry name" value="P-loop containing nucleoside triphosphate hydrolases"/>
    <property type="match status" value="1"/>
</dbReference>
<proteinExistence type="predicted"/>
<dbReference type="PANTHER" id="PTHR44167">
    <property type="entry name" value="OVARIAN-SPECIFIC SERINE/THREONINE-PROTEIN KINASE LOK-RELATED"/>
    <property type="match status" value="1"/>
</dbReference>
<dbReference type="InterPro" id="IPR011579">
    <property type="entry name" value="ATPase_dom"/>
</dbReference>